<dbReference type="RefSeq" id="WP_376868544.1">
    <property type="nucleotide sequence ID" value="NZ_JBHRYB010000025.1"/>
</dbReference>
<evidence type="ECO:0000313" key="2">
    <source>
        <dbReference type="Proteomes" id="UP001595722"/>
    </source>
</evidence>
<organism evidence="1 2">
    <name type="scientific">Bacterioplanoides pacificum</name>
    <dbReference type="NCBI Taxonomy" id="1171596"/>
    <lineage>
        <taxon>Bacteria</taxon>
        <taxon>Pseudomonadati</taxon>
        <taxon>Pseudomonadota</taxon>
        <taxon>Gammaproteobacteria</taxon>
        <taxon>Oceanospirillales</taxon>
        <taxon>Oceanospirillaceae</taxon>
        <taxon>Bacterioplanoides</taxon>
    </lineage>
</organism>
<keyword evidence="2" id="KW-1185">Reference proteome</keyword>
<sequence length="41" mass="4245">MKKPDVLVLLAMVVALGAAITGMTAEEKRSASVIASESSIR</sequence>
<comment type="caution">
    <text evidence="1">The sequence shown here is derived from an EMBL/GenBank/DDBJ whole genome shotgun (WGS) entry which is preliminary data.</text>
</comment>
<dbReference type="Proteomes" id="UP001595722">
    <property type="component" value="Unassembled WGS sequence"/>
</dbReference>
<dbReference type="EMBL" id="JBHRYB010000025">
    <property type="protein sequence ID" value="MFC3681881.1"/>
    <property type="molecule type" value="Genomic_DNA"/>
</dbReference>
<proteinExistence type="predicted"/>
<reference evidence="2" key="1">
    <citation type="journal article" date="2019" name="Int. J. Syst. Evol. Microbiol.">
        <title>The Global Catalogue of Microorganisms (GCM) 10K type strain sequencing project: providing services to taxonomists for standard genome sequencing and annotation.</title>
        <authorList>
            <consortium name="The Broad Institute Genomics Platform"/>
            <consortium name="The Broad Institute Genome Sequencing Center for Infectious Disease"/>
            <person name="Wu L."/>
            <person name="Ma J."/>
        </authorList>
    </citation>
    <scope>NUCLEOTIDE SEQUENCE [LARGE SCALE GENOMIC DNA]</scope>
    <source>
        <strain evidence="2">KCTC 42424</strain>
    </source>
</reference>
<protein>
    <submittedName>
        <fullName evidence="1">Uncharacterized protein</fullName>
    </submittedName>
</protein>
<evidence type="ECO:0000313" key="1">
    <source>
        <dbReference type="EMBL" id="MFC3681881.1"/>
    </source>
</evidence>
<name>A0ABV7VWG6_9GAMM</name>
<gene>
    <name evidence="1" type="ORF">ACFOMG_17400</name>
</gene>
<accession>A0ABV7VWG6</accession>